<dbReference type="InterPro" id="IPR050970">
    <property type="entry name" value="Cl_channel_volt-gated"/>
</dbReference>
<evidence type="ECO:0000313" key="8">
    <source>
        <dbReference type="Proteomes" id="UP001608902"/>
    </source>
</evidence>
<dbReference type="Gene3D" id="1.10.3080.10">
    <property type="entry name" value="Clc chloride channel"/>
    <property type="match status" value="1"/>
</dbReference>
<sequence>MHRGVRSILEEWIFLALLGISMAVLSLGMDFCIEVLRKFHVIASDYIDAMGTTVGNDVAVFAVWSCYTVLLITMAVAFAHFVAPQAIGSGIPEMKTILQGVVLKEYLSFRTLISKMVGLTLSIGSGLPIGKEGPFVHVGSIVASGISHWARTFRPIYANESRSIEMLAAGCAVGVACTFSAPVGE</sequence>
<keyword evidence="4 6" id="KW-1133">Transmembrane helix</keyword>
<dbReference type="Proteomes" id="UP001608902">
    <property type="component" value="Unassembled WGS sequence"/>
</dbReference>
<dbReference type="PANTHER" id="PTHR45720">
    <property type="entry name" value="CHLORIDE CHANNEL PROTEIN 2"/>
    <property type="match status" value="1"/>
</dbReference>
<dbReference type="EMBL" id="JBGFUD010004737">
    <property type="protein sequence ID" value="MFH4979861.1"/>
    <property type="molecule type" value="Genomic_DNA"/>
</dbReference>
<keyword evidence="5 6" id="KW-0472">Membrane</keyword>
<dbReference type="SUPFAM" id="SSF81340">
    <property type="entry name" value="Clc chloride channel"/>
    <property type="match status" value="1"/>
</dbReference>
<evidence type="ECO:0000256" key="1">
    <source>
        <dbReference type="ARBA" id="ARBA00004141"/>
    </source>
</evidence>
<comment type="subcellular location">
    <subcellularLocation>
        <location evidence="1">Membrane</location>
        <topology evidence="1">Multi-pass membrane protein</topology>
    </subcellularLocation>
</comment>
<dbReference type="InterPro" id="IPR001807">
    <property type="entry name" value="ClC"/>
</dbReference>
<keyword evidence="2 6" id="KW-0812">Transmembrane</keyword>
<evidence type="ECO:0008006" key="9">
    <source>
        <dbReference type="Google" id="ProtNLM"/>
    </source>
</evidence>
<feature type="transmembrane region" description="Helical" evidence="6">
    <location>
        <begin position="12"/>
        <end position="29"/>
    </location>
</feature>
<dbReference type="GO" id="GO:0016020">
    <property type="term" value="C:membrane"/>
    <property type="evidence" value="ECO:0007669"/>
    <property type="project" value="UniProtKB-SubCell"/>
</dbReference>
<feature type="transmembrane region" description="Helical" evidence="6">
    <location>
        <begin position="58"/>
        <end position="83"/>
    </location>
</feature>
<evidence type="ECO:0000256" key="5">
    <source>
        <dbReference type="ARBA" id="ARBA00023136"/>
    </source>
</evidence>
<evidence type="ECO:0000256" key="3">
    <source>
        <dbReference type="ARBA" id="ARBA00022737"/>
    </source>
</evidence>
<evidence type="ECO:0000256" key="4">
    <source>
        <dbReference type="ARBA" id="ARBA00022989"/>
    </source>
</evidence>
<dbReference type="InterPro" id="IPR014743">
    <property type="entry name" value="Cl-channel_core"/>
</dbReference>
<dbReference type="AlphaFoldDB" id="A0ABD6EKT5"/>
<dbReference type="Pfam" id="PF00654">
    <property type="entry name" value="Voltage_CLC"/>
    <property type="match status" value="1"/>
</dbReference>
<organism evidence="7 8">
    <name type="scientific">Gnathostoma spinigerum</name>
    <dbReference type="NCBI Taxonomy" id="75299"/>
    <lineage>
        <taxon>Eukaryota</taxon>
        <taxon>Metazoa</taxon>
        <taxon>Ecdysozoa</taxon>
        <taxon>Nematoda</taxon>
        <taxon>Chromadorea</taxon>
        <taxon>Rhabditida</taxon>
        <taxon>Spirurina</taxon>
        <taxon>Gnathostomatomorpha</taxon>
        <taxon>Gnathostomatoidea</taxon>
        <taxon>Gnathostomatidae</taxon>
        <taxon>Gnathostoma</taxon>
    </lineage>
</organism>
<reference evidence="7 8" key="1">
    <citation type="submission" date="2024-08" db="EMBL/GenBank/DDBJ databases">
        <title>Gnathostoma spinigerum genome.</title>
        <authorList>
            <person name="Gonzalez-Bertolin B."/>
            <person name="Monzon S."/>
            <person name="Zaballos A."/>
            <person name="Jimenez P."/>
            <person name="Dekumyoy P."/>
            <person name="Varona S."/>
            <person name="Cuesta I."/>
            <person name="Sumanam S."/>
            <person name="Adisakwattana P."/>
            <person name="Gasser R.B."/>
            <person name="Hernandez-Gonzalez A."/>
            <person name="Young N.D."/>
            <person name="Perteguer M.J."/>
        </authorList>
    </citation>
    <scope>NUCLEOTIDE SEQUENCE [LARGE SCALE GENOMIC DNA]</scope>
    <source>
        <strain evidence="7">AL3</strain>
        <tissue evidence="7">Liver</tissue>
    </source>
</reference>
<dbReference type="PANTHER" id="PTHR45720:SF10">
    <property type="entry name" value="CHLORIDE CHANNEL PROTEIN 2"/>
    <property type="match status" value="1"/>
</dbReference>
<protein>
    <recommendedName>
        <fullName evidence="9">Chloride channel protein</fullName>
    </recommendedName>
</protein>
<dbReference type="PRINTS" id="PR00762">
    <property type="entry name" value="CLCHANNEL"/>
</dbReference>
<evidence type="ECO:0000313" key="7">
    <source>
        <dbReference type="EMBL" id="MFH4979861.1"/>
    </source>
</evidence>
<gene>
    <name evidence="7" type="ORF">AB6A40_006570</name>
</gene>
<evidence type="ECO:0000256" key="6">
    <source>
        <dbReference type="SAM" id="Phobius"/>
    </source>
</evidence>
<proteinExistence type="predicted"/>
<keyword evidence="3" id="KW-0677">Repeat</keyword>
<name>A0ABD6EKT5_9BILA</name>
<keyword evidence="8" id="KW-1185">Reference proteome</keyword>
<comment type="caution">
    <text evidence="7">The sequence shown here is derived from an EMBL/GenBank/DDBJ whole genome shotgun (WGS) entry which is preliminary data.</text>
</comment>
<accession>A0ABD6EKT5</accession>
<evidence type="ECO:0000256" key="2">
    <source>
        <dbReference type="ARBA" id="ARBA00022692"/>
    </source>
</evidence>